<reference evidence="3" key="1">
    <citation type="submission" date="2023-07" db="EMBL/GenBank/DDBJ databases">
        <title>Molecular identification of indigenous halophilic bacteria isolated from red sea cost, biodegradation of synthetic dyes and assessment of degraded metabolite toxicity.</title>
        <authorList>
            <person name="Chaieb K."/>
            <person name="Altayb H.N."/>
        </authorList>
    </citation>
    <scope>NUCLEOTIDE SEQUENCE [LARGE SCALE GENOMIC DNA]</scope>
    <source>
        <strain evidence="3">K20</strain>
    </source>
</reference>
<evidence type="ECO:0000313" key="3">
    <source>
        <dbReference type="Proteomes" id="UP001199044"/>
    </source>
</evidence>
<dbReference type="Pfam" id="PF04230">
    <property type="entry name" value="PS_pyruv_trans"/>
    <property type="match status" value="1"/>
</dbReference>
<name>A0ABS7YN61_9VIBR</name>
<proteinExistence type="predicted"/>
<comment type="caution">
    <text evidence="2">The sequence shown here is derived from an EMBL/GenBank/DDBJ whole genome shotgun (WGS) entry which is preliminary data.</text>
</comment>
<evidence type="ECO:0000259" key="1">
    <source>
        <dbReference type="Pfam" id="PF04230"/>
    </source>
</evidence>
<evidence type="ECO:0000313" key="2">
    <source>
        <dbReference type="EMBL" id="MCA2017126.1"/>
    </source>
</evidence>
<protein>
    <submittedName>
        <fullName evidence="2">Polysaccharide pyruvyl transferase family protein</fullName>
    </submittedName>
</protein>
<dbReference type="Proteomes" id="UP001199044">
    <property type="component" value="Unassembled WGS sequence"/>
</dbReference>
<organism evidence="2 3">
    <name type="scientific">Vibrio tritonius</name>
    <dbReference type="NCBI Taxonomy" id="1435069"/>
    <lineage>
        <taxon>Bacteria</taxon>
        <taxon>Pseudomonadati</taxon>
        <taxon>Pseudomonadota</taxon>
        <taxon>Gammaproteobacteria</taxon>
        <taxon>Vibrionales</taxon>
        <taxon>Vibrionaceae</taxon>
        <taxon>Vibrio</taxon>
    </lineage>
</organism>
<keyword evidence="3" id="KW-1185">Reference proteome</keyword>
<dbReference type="RefSeq" id="WP_225250931.1">
    <property type="nucleotide sequence ID" value="NZ_JAIWIU010000091.1"/>
</dbReference>
<dbReference type="GO" id="GO:0016740">
    <property type="term" value="F:transferase activity"/>
    <property type="evidence" value="ECO:0007669"/>
    <property type="project" value="UniProtKB-KW"/>
</dbReference>
<gene>
    <name evidence="2" type="ORF">LDJ79_13450</name>
</gene>
<accession>A0ABS7YN61</accession>
<dbReference type="InterPro" id="IPR007345">
    <property type="entry name" value="Polysacch_pyruvyl_Trfase"/>
</dbReference>
<dbReference type="EMBL" id="JAIWIU010000091">
    <property type="protein sequence ID" value="MCA2017126.1"/>
    <property type="molecule type" value="Genomic_DNA"/>
</dbReference>
<sequence length="279" mass="31523">MLTKLAHRLAQTIKCEVELVKYHAQPTIPVRYFSDVKNWGDLLNIDVIEYMTQKKVIHCAMGHRLHILGIGSVLAAANSKSVVWGSGFISEQQQLQQKPHRICSVRGPLTRAKLLEQGVHCPKVFGDPALLLPEIYPLKPPAKTKYRLGLIPHYEHATHPWITSALNNEGVTLIDIQQSDSPTFIRQLLECDCIASSSLHGLIASDAYHIPNCRLIFNEMRSFKFDDYYAGVGITDYPSIHMDNDSQLSIEELIKTCTVKQLDFDVTKLKDAFPRELFS</sequence>
<feature type="domain" description="Polysaccharide pyruvyl transferase" evidence="1">
    <location>
        <begin position="64"/>
        <end position="212"/>
    </location>
</feature>
<keyword evidence="2" id="KW-0808">Transferase</keyword>